<evidence type="ECO:0000313" key="3">
    <source>
        <dbReference type="Proteomes" id="UP000193827"/>
    </source>
</evidence>
<organism evidence="2 3">
    <name type="scientific">Roseovarius litorisediminis</name>
    <dbReference type="NCBI Taxonomy" id="1312363"/>
    <lineage>
        <taxon>Bacteria</taxon>
        <taxon>Pseudomonadati</taxon>
        <taxon>Pseudomonadota</taxon>
        <taxon>Alphaproteobacteria</taxon>
        <taxon>Rhodobacterales</taxon>
        <taxon>Roseobacteraceae</taxon>
        <taxon>Roseovarius</taxon>
    </lineage>
</organism>
<evidence type="ECO:0000313" key="2">
    <source>
        <dbReference type="EMBL" id="SLN24372.1"/>
    </source>
</evidence>
<dbReference type="EMBL" id="FWFL01000002">
    <property type="protein sequence ID" value="SLN24372.1"/>
    <property type="molecule type" value="Genomic_DNA"/>
</dbReference>
<dbReference type="AlphaFoldDB" id="A0A1Y5RU03"/>
<accession>A0A1Y5RU03</accession>
<protein>
    <recommendedName>
        <fullName evidence="4">Rod shape-determining protein MreD</fullName>
    </recommendedName>
</protein>
<dbReference type="OrthoDB" id="7629477at2"/>
<gene>
    <name evidence="2" type="ORF">PEL8287_01114</name>
</gene>
<feature type="transmembrane region" description="Helical" evidence="1">
    <location>
        <begin position="137"/>
        <end position="157"/>
    </location>
</feature>
<keyword evidence="1" id="KW-0812">Transmembrane</keyword>
<feature type="transmembrane region" description="Helical" evidence="1">
    <location>
        <begin position="109"/>
        <end position="131"/>
    </location>
</feature>
<keyword evidence="1" id="KW-0472">Membrane</keyword>
<evidence type="ECO:0008006" key="4">
    <source>
        <dbReference type="Google" id="ProtNLM"/>
    </source>
</evidence>
<keyword evidence="1" id="KW-1133">Transmembrane helix</keyword>
<dbReference type="RefSeq" id="WP_085891339.1">
    <property type="nucleotide sequence ID" value="NZ_FWFL01000002.1"/>
</dbReference>
<name>A0A1Y5RU03_9RHOB</name>
<sequence>MAERSGQHFWIMRSFYLLLCLIVVFMHLLPVNTVPRGWAGPDLVLALTFAWVVRRPEFVPPLLVALVFVLTDLLFQRPPGLWAALVLLGSETLRARAPGLRELAFPVEWLTVTTTLIAMTLAFRLILAILLVDQAPLWLSAMQLVMTLLAYPLVVWLSHAILGVRKLAPGDLDAHGRRL</sequence>
<evidence type="ECO:0000256" key="1">
    <source>
        <dbReference type="SAM" id="Phobius"/>
    </source>
</evidence>
<keyword evidence="3" id="KW-1185">Reference proteome</keyword>
<reference evidence="2 3" key="1">
    <citation type="submission" date="2017-03" db="EMBL/GenBank/DDBJ databases">
        <authorList>
            <person name="Afonso C.L."/>
            <person name="Miller P.J."/>
            <person name="Scott M.A."/>
            <person name="Spackman E."/>
            <person name="Goraichik I."/>
            <person name="Dimitrov K.M."/>
            <person name="Suarez D.L."/>
            <person name="Swayne D.E."/>
        </authorList>
    </citation>
    <scope>NUCLEOTIDE SEQUENCE [LARGE SCALE GENOMIC DNA]</scope>
    <source>
        <strain evidence="2 3">CECT 8287</strain>
    </source>
</reference>
<dbReference type="Proteomes" id="UP000193827">
    <property type="component" value="Unassembled WGS sequence"/>
</dbReference>
<proteinExistence type="predicted"/>